<name>A0A2U1LRC8_ARTAN</name>
<dbReference type="InterPro" id="IPR040256">
    <property type="entry name" value="At4g02000-like"/>
</dbReference>
<protein>
    <submittedName>
        <fullName evidence="2">Uncharacterized protein</fullName>
    </submittedName>
</protein>
<sequence>MSNESVGDRSNGGLNDENGSVCDKNIPYVKVNSDNGESFVANVCGNDSTDNSKQTPSAGKENETIKGTNKVKHDKFPIWVKFTNVPMEAWSINGLSAIASSIGIPVIIDTMTANVCQNGFGRTEYARVLVVMYAKKKLKDQIEFQYRDKNQNMKRIKFIIVEYDWKPNVCTHCCVFEHECKQCTKRARTEEEIKEMQAAKQHEVRNNVAEFIRPTPRNGVDVRFVQGKKQYGKEGNSTSQVQYNRGQPKQQWTKKKDVMGKKDEADKGKTYEEEFLTLGSKEGRSKSQRKTQGENKNRIPTIEESKLWSRNMFECYKEQWEAKWKMNASFEEDVYGEFQNCMSKVVLEYRETI</sequence>
<dbReference type="STRING" id="35608.A0A2U1LRC8"/>
<feature type="compositionally biased region" description="Polar residues" evidence="1">
    <location>
        <begin position="235"/>
        <end position="251"/>
    </location>
</feature>
<dbReference type="OrthoDB" id="1112563at2759"/>
<accession>A0A2U1LRC8</accession>
<feature type="region of interest" description="Disordered" evidence="1">
    <location>
        <begin position="231"/>
        <end position="298"/>
    </location>
</feature>
<reference evidence="2 3" key="1">
    <citation type="journal article" date="2018" name="Mol. Plant">
        <title>The genome of Artemisia annua provides insight into the evolution of Asteraceae family and artemisinin biosynthesis.</title>
        <authorList>
            <person name="Shen Q."/>
            <person name="Zhang L."/>
            <person name="Liao Z."/>
            <person name="Wang S."/>
            <person name="Yan T."/>
            <person name="Shi P."/>
            <person name="Liu M."/>
            <person name="Fu X."/>
            <person name="Pan Q."/>
            <person name="Wang Y."/>
            <person name="Lv Z."/>
            <person name="Lu X."/>
            <person name="Zhang F."/>
            <person name="Jiang W."/>
            <person name="Ma Y."/>
            <person name="Chen M."/>
            <person name="Hao X."/>
            <person name="Li L."/>
            <person name="Tang Y."/>
            <person name="Lv G."/>
            <person name="Zhou Y."/>
            <person name="Sun X."/>
            <person name="Brodelius P.E."/>
            <person name="Rose J.K.C."/>
            <person name="Tang K."/>
        </authorList>
    </citation>
    <scope>NUCLEOTIDE SEQUENCE [LARGE SCALE GENOMIC DNA]</scope>
    <source>
        <strain evidence="3">cv. Huhao1</strain>
        <tissue evidence="2">Leaf</tissue>
    </source>
</reference>
<keyword evidence="3" id="KW-1185">Reference proteome</keyword>
<dbReference type="Proteomes" id="UP000245207">
    <property type="component" value="Unassembled WGS sequence"/>
</dbReference>
<evidence type="ECO:0000256" key="1">
    <source>
        <dbReference type="SAM" id="MobiDB-lite"/>
    </source>
</evidence>
<gene>
    <name evidence="2" type="ORF">CTI12_AA448490</name>
</gene>
<feature type="compositionally biased region" description="Basic and acidic residues" evidence="1">
    <location>
        <begin position="281"/>
        <end position="298"/>
    </location>
</feature>
<comment type="caution">
    <text evidence="2">The sequence shown here is derived from an EMBL/GenBank/DDBJ whole genome shotgun (WGS) entry which is preliminary data.</text>
</comment>
<feature type="region of interest" description="Disordered" evidence="1">
    <location>
        <begin position="43"/>
        <end position="66"/>
    </location>
</feature>
<organism evidence="2 3">
    <name type="scientific">Artemisia annua</name>
    <name type="common">Sweet wormwood</name>
    <dbReference type="NCBI Taxonomy" id="35608"/>
    <lineage>
        <taxon>Eukaryota</taxon>
        <taxon>Viridiplantae</taxon>
        <taxon>Streptophyta</taxon>
        <taxon>Embryophyta</taxon>
        <taxon>Tracheophyta</taxon>
        <taxon>Spermatophyta</taxon>
        <taxon>Magnoliopsida</taxon>
        <taxon>eudicotyledons</taxon>
        <taxon>Gunneridae</taxon>
        <taxon>Pentapetalae</taxon>
        <taxon>asterids</taxon>
        <taxon>campanulids</taxon>
        <taxon>Asterales</taxon>
        <taxon>Asteraceae</taxon>
        <taxon>Asteroideae</taxon>
        <taxon>Anthemideae</taxon>
        <taxon>Artemisiinae</taxon>
        <taxon>Artemisia</taxon>
    </lineage>
</organism>
<feature type="compositionally biased region" description="Basic and acidic residues" evidence="1">
    <location>
        <begin position="254"/>
        <end position="272"/>
    </location>
</feature>
<proteinExistence type="predicted"/>
<evidence type="ECO:0000313" key="2">
    <source>
        <dbReference type="EMBL" id="PWA51539.1"/>
    </source>
</evidence>
<dbReference type="PANTHER" id="PTHR31286">
    <property type="entry name" value="GLYCINE-RICH CELL WALL STRUCTURAL PROTEIN 1.8-LIKE"/>
    <property type="match status" value="1"/>
</dbReference>
<feature type="region of interest" description="Disordered" evidence="1">
    <location>
        <begin position="1"/>
        <end position="22"/>
    </location>
</feature>
<dbReference type="AlphaFoldDB" id="A0A2U1LRC8"/>
<dbReference type="PANTHER" id="PTHR31286:SF99">
    <property type="entry name" value="DUF4283 DOMAIN-CONTAINING PROTEIN"/>
    <property type="match status" value="1"/>
</dbReference>
<feature type="compositionally biased region" description="Polar residues" evidence="1">
    <location>
        <begin position="45"/>
        <end position="57"/>
    </location>
</feature>
<evidence type="ECO:0000313" key="3">
    <source>
        <dbReference type="Proteomes" id="UP000245207"/>
    </source>
</evidence>
<dbReference type="EMBL" id="PKPP01008121">
    <property type="protein sequence ID" value="PWA51539.1"/>
    <property type="molecule type" value="Genomic_DNA"/>
</dbReference>